<dbReference type="GeneID" id="140048652"/>
<feature type="signal peptide" evidence="2">
    <location>
        <begin position="1"/>
        <end position="22"/>
    </location>
</feature>
<dbReference type="EMBL" id="KM979351">
    <property type="protein sequence ID" value="AJF96704.1"/>
    <property type="molecule type" value="mRNA"/>
</dbReference>
<feature type="region of interest" description="Disordered" evidence="1">
    <location>
        <begin position="32"/>
        <end position="52"/>
    </location>
</feature>
<reference evidence="3" key="1">
    <citation type="journal article" date="2015" name="Front. Endocrinol.">
        <title>Reconstructing SALMFamide neuropeptide precursor evolution in the phylum Echinodermata: ophiuroid and crinoid sequence data provide new insights.</title>
        <authorList>
            <person name="Elphick M.R."/>
            <person name="Semmens D.C."/>
            <person name="Blowes L.M."/>
            <person name="Levine J."/>
            <person name="Lowe C.J."/>
            <person name="Arnone M.I."/>
            <person name="Clark M.S."/>
        </authorList>
    </citation>
    <scope>NUCLEOTIDE SEQUENCE</scope>
    <source>
        <tissue evidence="3">Arms</tissue>
    </source>
</reference>
<evidence type="ECO:0000256" key="1">
    <source>
        <dbReference type="SAM" id="MobiDB-lite"/>
    </source>
</evidence>
<protein>
    <submittedName>
        <fullName evidence="3">SALMFamide neuropeptide</fullName>
    </submittedName>
</protein>
<dbReference type="AlphaFoldDB" id="A0A0B5J7K8"/>
<evidence type="ECO:0000256" key="2">
    <source>
        <dbReference type="SAM" id="SignalP"/>
    </source>
</evidence>
<accession>A0A0B5J7K8</accession>
<evidence type="ECO:0000313" key="3">
    <source>
        <dbReference type="EMBL" id="AJF96704.1"/>
    </source>
</evidence>
<sequence>MFSQPPLYLLLTWFLFQHSLLAQGHTGDNIREGGVRYNRPHGGGVPSKKANTSSEPINNWIRALPVLHRGLYFGKRVPANGYQLEDQFRDPAVAHLASKRNPALSEFMLGKRDPSFSSYMLGKRNPRLSDLMLGKRDPRLSDLMLGKRDPRLSDLMLGKRDPRLSDLMLGKRDPGFSDFTFGKRDALGDFMMGKREARLSDYIMGKRDPRISDFIMGRRELGENDVQRHMGNNYYDNKVEHEGKHYVLSDGNRERIEDNMNNVIYDDTDIPNQAEVSELQELESSSSVKRKAKFQRPVYPGNGKTPSNIWDNFGAGKRMSSVPDYEDEEENVQTETKRSADPKTSVRRFPPAALHKGLYFGKRAATWADM</sequence>
<keyword evidence="3" id="KW-0527">Neuropeptide</keyword>
<organism evidence="3">
    <name type="scientific">Antedon mediterranea</name>
    <name type="common">Mediterranean feather star</name>
    <name type="synonym">Comatula mediterranea</name>
    <dbReference type="NCBI Taxonomy" id="105859"/>
    <lineage>
        <taxon>Eukaryota</taxon>
        <taxon>Metazoa</taxon>
        <taxon>Echinodermata</taxon>
        <taxon>Pelmatozoa</taxon>
        <taxon>Crinoidea</taxon>
        <taxon>Articulata</taxon>
        <taxon>Comatulida</taxon>
        <taxon>Antedonidae</taxon>
        <taxon>Antedon</taxon>
    </lineage>
</organism>
<feature type="region of interest" description="Disordered" evidence="1">
    <location>
        <begin position="296"/>
        <end position="348"/>
    </location>
</feature>
<feature type="chain" id="PRO_5002117289" evidence="2">
    <location>
        <begin position="23"/>
        <end position="370"/>
    </location>
</feature>
<dbReference type="GO" id="GO:0007218">
    <property type="term" value="P:neuropeptide signaling pathway"/>
    <property type="evidence" value="ECO:0007669"/>
    <property type="project" value="UniProtKB-KW"/>
</dbReference>
<keyword evidence="2" id="KW-0732">Signal</keyword>
<dbReference type="RefSeq" id="XP_071949523.1">
    <property type="nucleotide sequence ID" value="XM_072093422.1"/>
</dbReference>
<proteinExistence type="evidence at transcript level"/>
<name>A0A0B5J7K8_ANTME</name>